<dbReference type="InterPro" id="IPR008538">
    <property type="entry name" value="Uma2"/>
</dbReference>
<dbReference type="InterPro" id="IPR012296">
    <property type="entry name" value="Nuclease_put_TT1808"/>
</dbReference>
<protein>
    <recommendedName>
        <fullName evidence="1">Putative restriction endonuclease domain-containing protein</fullName>
    </recommendedName>
</protein>
<dbReference type="SUPFAM" id="SSF52980">
    <property type="entry name" value="Restriction endonuclease-like"/>
    <property type="match status" value="1"/>
</dbReference>
<dbReference type="Gene3D" id="3.90.1570.10">
    <property type="entry name" value="tt1808, chain A"/>
    <property type="match status" value="1"/>
</dbReference>
<sequence length="192" mass="21798">MEAIDLYNPIHRLSVERFHRLIEAGILDEGDRVELIDGEMRDMPPIGPPHGSTTDTLTMLFAPPLAGRAIIRVRGPLTLDDGTEVYPDFMVLRWRDDRYARANPTPEDVRLLIEVADSSLALDRGLKLGKYARAGIGRYWVADIPHRTLHDYRDPDRFGGRYRQLHSLSEGRISVTIEDAEIQVRIAELFPG</sequence>
<accession>A0ABM7QQ73</accession>
<dbReference type="CDD" id="cd06260">
    <property type="entry name" value="DUF820-like"/>
    <property type="match status" value="1"/>
</dbReference>
<dbReference type="Pfam" id="PF05685">
    <property type="entry name" value="Uma2"/>
    <property type="match status" value="1"/>
</dbReference>
<dbReference type="PANTHER" id="PTHR35400">
    <property type="entry name" value="SLR1083 PROTEIN"/>
    <property type="match status" value="1"/>
</dbReference>
<name>A0ABM7QQ73_9GAMM</name>
<dbReference type="PANTHER" id="PTHR35400:SF1">
    <property type="entry name" value="SLR1083 PROTEIN"/>
    <property type="match status" value="1"/>
</dbReference>
<dbReference type="InterPro" id="IPR011335">
    <property type="entry name" value="Restrct_endonuc-II-like"/>
</dbReference>
<evidence type="ECO:0000313" key="2">
    <source>
        <dbReference type="EMBL" id="BCU08118.1"/>
    </source>
</evidence>
<gene>
    <name evidence="2" type="ORF">Atep_27950</name>
</gene>
<feature type="domain" description="Putative restriction endonuclease" evidence="1">
    <location>
        <begin position="16"/>
        <end position="172"/>
    </location>
</feature>
<evidence type="ECO:0000259" key="1">
    <source>
        <dbReference type="Pfam" id="PF05685"/>
    </source>
</evidence>
<reference evidence="2 3" key="1">
    <citation type="submission" date="2021-04" db="EMBL/GenBank/DDBJ databases">
        <title>Complete genome sequencing of Allochromatium tepidum strain NZ.</title>
        <authorList>
            <person name="Tsukatani Y."/>
            <person name="Mori H."/>
        </authorList>
    </citation>
    <scope>NUCLEOTIDE SEQUENCE [LARGE SCALE GENOMIC DNA]</scope>
    <source>
        <strain evidence="2 3">NZ</strain>
    </source>
</reference>
<evidence type="ECO:0000313" key="3">
    <source>
        <dbReference type="Proteomes" id="UP000680679"/>
    </source>
</evidence>
<keyword evidence="3" id="KW-1185">Reference proteome</keyword>
<organism evidence="2 3">
    <name type="scientific">Allochromatium tepidum</name>
    <dbReference type="NCBI Taxonomy" id="553982"/>
    <lineage>
        <taxon>Bacteria</taxon>
        <taxon>Pseudomonadati</taxon>
        <taxon>Pseudomonadota</taxon>
        <taxon>Gammaproteobacteria</taxon>
        <taxon>Chromatiales</taxon>
        <taxon>Chromatiaceae</taxon>
        <taxon>Allochromatium</taxon>
    </lineage>
</organism>
<dbReference type="Proteomes" id="UP000680679">
    <property type="component" value="Chromosome"/>
</dbReference>
<dbReference type="EMBL" id="AP024563">
    <property type="protein sequence ID" value="BCU08118.1"/>
    <property type="molecule type" value="Genomic_DNA"/>
</dbReference>
<proteinExistence type="predicted"/>
<dbReference type="RefSeq" id="WP_213379138.1">
    <property type="nucleotide sequence ID" value="NZ_AP024563.1"/>
</dbReference>